<name>A0A139AAV3_GONPJ</name>
<protein>
    <recommendedName>
        <fullName evidence="1">DNA polymerase alpha subunit B N-terminal domain-containing protein</fullName>
    </recommendedName>
</protein>
<dbReference type="OrthoDB" id="336885at2759"/>
<proteinExistence type="predicted"/>
<sequence length="80" mass="8830">MAVSVSSADVVREFGKEIALNNAVVDQCVAICRLYSLSAEQLAAKWEAFAISAKPVDENDDMRLPTLDRLSELKMSVQRD</sequence>
<reference evidence="2 3" key="1">
    <citation type="journal article" date="2015" name="Genome Biol. Evol.">
        <title>Phylogenomic analyses indicate that early fungi evolved digesting cell walls of algal ancestors of land plants.</title>
        <authorList>
            <person name="Chang Y."/>
            <person name="Wang S."/>
            <person name="Sekimoto S."/>
            <person name="Aerts A.L."/>
            <person name="Choi C."/>
            <person name="Clum A."/>
            <person name="LaButti K.M."/>
            <person name="Lindquist E.A."/>
            <person name="Yee Ngan C."/>
            <person name="Ohm R.A."/>
            <person name="Salamov A.A."/>
            <person name="Grigoriev I.V."/>
            <person name="Spatafora J.W."/>
            <person name="Berbee M.L."/>
        </authorList>
    </citation>
    <scope>NUCLEOTIDE SEQUENCE [LARGE SCALE GENOMIC DNA]</scope>
    <source>
        <strain evidence="2 3">JEL478</strain>
    </source>
</reference>
<dbReference type="InterPro" id="IPR043034">
    <property type="entry name" value="DNA_pol_alpha_B_N_sf"/>
</dbReference>
<feature type="non-terminal residue" evidence="2">
    <location>
        <position position="80"/>
    </location>
</feature>
<dbReference type="AlphaFoldDB" id="A0A139AAV3"/>
<evidence type="ECO:0000313" key="3">
    <source>
        <dbReference type="Proteomes" id="UP000070544"/>
    </source>
</evidence>
<evidence type="ECO:0000259" key="1">
    <source>
        <dbReference type="Pfam" id="PF08418"/>
    </source>
</evidence>
<evidence type="ECO:0000313" key="2">
    <source>
        <dbReference type="EMBL" id="KXS13523.1"/>
    </source>
</evidence>
<organism evidence="2 3">
    <name type="scientific">Gonapodya prolifera (strain JEL478)</name>
    <name type="common">Monoblepharis prolifera</name>
    <dbReference type="NCBI Taxonomy" id="1344416"/>
    <lineage>
        <taxon>Eukaryota</taxon>
        <taxon>Fungi</taxon>
        <taxon>Fungi incertae sedis</taxon>
        <taxon>Chytridiomycota</taxon>
        <taxon>Chytridiomycota incertae sedis</taxon>
        <taxon>Monoblepharidomycetes</taxon>
        <taxon>Monoblepharidales</taxon>
        <taxon>Gonapodyaceae</taxon>
        <taxon>Gonapodya</taxon>
    </lineage>
</organism>
<dbReference type="EMBL" id="KQ965777">
    <property type="protein sequence ID" value="KXS13523.1"/>
    <property type="molecule type" value="Genomic_DNA"/>
</dbReference>
<keyword evidence="3" id="KW-1185">Reference proteome</keyword>
<gene>
    <name evidence="2" type="ORF">M427DRAFT_100397</name>
</gene>
<accession>A0A139AAV3</accession>
<feature type="domain" description="DNA polymerase alpha subunit B N-terminal" evidence="1">
    <location>
        <begin position="13"/>
        <end position="69"/>
    </location>
</feature>
<dbReference type="Gene3D" id="1.10.8.530">
    <property type="entry name" value="DNA polymerase alpha-primase, subunit B, N-terminal domain"/>
    <property type="match status" value="1"/>
</dbReference>
<dbReference type="Proteomes" id="UP000070544">
    <property type="component" value="Unassembled WGS sequence"/>
</dbReference>
<dbReference type="OMA" id="SICRIYN"/>
<dbReference type="Pfam" id="PF08418">
    <property type="entry name" value="Pol_alpha_B_N"/>
    <property type="match status" value="1"/>
</dbReference>
<dbReference type="InterPro" id="IPR013627">
    <property type="entry name" value="Pol_alpha_B_N"/>
</dbReference>